<protein>
    <submittedName>
        <fullName evidence="1">Uncharacterized protein</fullName>
    </submittedName>
</protein>
<name>A0ACC0WJJ1_9STRA</name>
<evidence type="ECO:0000313" key="2">
    <source>
        <dbReference type="Proteomes" id="UP001163321"/>
    </source>
</evidence>
<sequence length="1962" mass="218415">MTSLLCALRSAFPRPASCVHVSASRGSGRDGRPHLVVPSVDDVRDDPRRAYRDPFDHFDERDDATTQRCDRQRLLEAEPASATARAASPRAPKDVPPATKAANTDVLSLLLVACQEHTAAHEHVLTSLEVAEMVLQTVHASRGKTDQVQAQLFNLLGVDGMDLIQFALHHDKALRARSYTTKTLEKVQQRLQDDDAVDVVPWLDAARDDDEGERPTSQLLREFGALQGGFDSSGPAGQLTAAGALALPANTQRTQYPTYEHVFVPGQVLHVHDQVPLVPISRLEPRAQAAFQGLSTLNRLQSTLFHAAYCSNQNLLVCAPTGAGKTNVAMLAMLHAVIQRPAQKLETLKLIYVAPMRALVQEIVTKFAHRLQPLHLVVKEFTGEMQLSRHELAMTHVIVTTPEKWDVLTRKSASWMRHVALVILDEVHLLAEERGPVIETIVARTLRCVERSQHCIRLVGLSATLPNYVDVATFLRVSMPSDDPNAVTNGGRGGLFFFDASYRPVPLDMTFLGVKPKPKKHQDAPDDDATSSRTTPARYLQLQMTQLVLTHCLAQVRASHQVLIFVHSRHETASTLHGMLDLARQDDTGATLDAFLPPVELPMPVSLRERVAKSRNWELQDLVRYGMAIHHAGMLRADRKLSEELFERGLVRVLCCTATLAWGVNLPAHSVVIKGTQVYNAARGGLTQLSMLDVMQIFGRAGRPQYDTRGEAVLITTHEHLPRYLRGLTQGLPMESALIRALPDHLNAEIVSGTITTLDEACTWLSYTYLYVRMRKNPVAYGMALETVYDDPQLHVRRRQVVLEAAKELAACRMIHMVETGEGNVAFGVTPLGRVASHFYLSHRSIARFHEHLDRCGPHASMDWDHVLWMVCSSTEFDQLQVRDDEVPELEQLARTCGRIAVRGGGLATSEGKTNVLLQSVLSRARIASFTLVSDANYVAQNGARIARALFELSLKQHHAPRAEKFLTLAKCIEHKIWYDANPGVQVAPERARLDASACLQWTVRLPHLELRDVQTQASGRSMLKLTIDVAPRFTTWHERLWKGSTVRAWIWVEDATSRYLYHVEPFVLTQGRFRAWQAGTQALTMECFLPLFSSKKDATYAVALLSDHFVGVESWYEVTYALEDGATTQEHETPLLPLHPLTLDVLHEADNGALDRDVTHLNPIQTQVFHPLYHHDEHMLLCAPSGSGKTLCAELAMLRVWKKAMRSLIVYMAPVAALARSKAAAWQHRFHEHSKQVVEVYAPLDGEDFKCADLLVTTPATFNVVLRRSPALLGRVVLVIVDELQTVSYATTDGAVLELLLSRMCRCSHLRVLGLSTPLANPLDIGRWLGVSESSVMNFQAAARPVPLQLIVQGFPERHYVARMDAMNRPIFLAIQRYASDASVLIFVPSKAQLKSTALELLQCGVQAGKPFGQLDDKVVFDWMCASVTDATLQHTLAFGIGLLHAGLTLKERLMVEKLYTEGVLQVVLATPMFVWTETLRARLVVVKGLDIGEMGAWTLMQMIGRAGRPGKDETGVACVLVDENKKNMTQRWLVEPTTIESCLSARSSVLRNELNAAIASSRVQRMCEAKEFLSGSLLAQRVRLNPRFYGIKAEKEAMERFVHELSEKTVEQLVEYKCVTRKGLSVKATVAGNVAAALDVDVETVWRIQHALEAKDESKSPSSIWSLLCTMCECSVEIQAMSLRPHEVQSPLLGDLCGQVKYSPLTQWGRDGNGKMLFETKGGQMKSLVLLQMHFMHLRVPSSELKSDLRTILDLSRRLLDAIIALGASLQRTALVFAGIRVYQALGQGQWPLEDEKDANAVLMQLPYVSPVIVELLRERCHVSSLNELREAVDKGTQREQIMEVLKSKMTRQQVKEMMRVVESVPRWKVQVEGTKKANEHVIDVEVNAEKKMKQQGKVCGVYVLLLVKTDGSARVFDLQHMALNPSLSLSFTVAPGDYQVDVLLDTLAGIASSYDVHIE</sequence>
<proteinExistence type="predicted"/>
<accession>A0ACC0WJJ1</accession>
<reference evidence="1 2" key="1">
    <citation type="journal article" date="2022" name="bioRxiv">
        <title>The genome of the oomycete Peronosclerospora sorghi, a cosmopolitan pathogen of maize and sorghum, is inflated with dispersed pseudogenes.</title>
        <authorList>
            <person name="Fletcher K."/>
            <person name="Martin F."/>
            <person name="Isakeit T."/>
            <person name="Cavanaugh K."/>
            <person name="Magill C."/>
            <person name="Michelmore R."/>
        </authorList>
    </citation>
    <scope>NUCLEOTIDE SEQUENCE [LARGE SCALE GENOMIC DNA]</scope>
    <source>
        <strain evidence="1">P6</strain>
    </source>
</reference>
<evidence type="ECO:0000313" key="1">
    <source>
        <dbReference type="EMBL" id="KAI9918230.1"/>
    </source>
</evidence>
<organism evidence="1 2">
    <name type="scientific">Peronosclerospora sorghi</name>
    <dbReference type="NCBI Taxonomy" id="230839"/>
    <lineage>
        <taxon>Eukaryota</taxon>
        <taxon>Sar</taxon>
        <taxon>Stramenopiles</taxon>
        <taxon>Oomycota</taxon>
        <taxon>Peronosporomycetes</taxon>
        <taxon>Peronosporales</taxon>
        <taxon>Peronosporaceae</taxon>
        <taxon>Peronosclerospora</taxon>
    </lineage>
</organism>
<comment type="caution">
    <text evidence="1">The sequence shown here is derived from an EMBL/GenBank/DDBJ whole genome shotgun (WGS) entry which is preliminary data.</text>
</comment>
<gene>
    <name evidence="1" type="ORF">PsorP6_011844</name>
</gene>
<keyword evidence="2" id="KW-1185">Reference proteome</keyword>
<dbReference type="Proteomes" id="UP001163321">
    <property type="component" value="Chromosome 12"/>
</dbReference>
<dbReference type="EMBL" id="CM047591">
    <property type="protein sequence ID" value="KAI9918230.1"/>
    <property type="molecule type" value="Genomic_DNA"/>
</dbReference>